<keyword evidence="11" id="KW-1185">Reference proteome</keyword>
<feature type="transmembrane region" description="Helical" evidence="9">
    <location>
        <begin position="104"/>
        <end position="130"/>
    </location>
</feature>
<comment type="similarity">
    <text evidence="8">Belongs to the binding-protein-dependent transport system permease family. LivHM subfamily.</text>
</comment>
<reference evidence="10 11" key="1">
    <citation type="submission" date="2016-11" db="EMBL/GenBank/DDBJ databases">
        <authorList>
            <person name="Jaros S."/>
            <person name="Januszkiewicz K."/>
            <person name="Wedrychowicz H."/>
        </authorList>
    </citation>
    <scope>NUCLEOTIDE SEQUENCE [LARGE SCALE GENOMIC DNA]</scope>
    <source>
        <strain evidence="10 11">DSM 9297</strain>
    </source>
</reference>
<evidence type="ECO:0000256" key="4">
    <source>
        <dbReference type="ARBA" id="ARBA00022692"/>
    </source>
</evidence>
<comment type="subcellular location">
    <subcellularLocation>
        <location evidence="1">Cell membrane</location>
        <topology evidence="1">Multi-pass membrane protein</topology>
    </subcellularLocation>
</comment>
<proteinExistence type="inferred from homology"/>
<dbReference type="PANTHER" id="PTHR11795:SF442">
    <property type="entry name" value="ABC TRANSPORTER ATP-BINDING PROTEIN"/>
    <property type="match status" value="1"/>
</dbReference>
<dbReference type="Pfam" id="PF02653">
    <property type="entry name" value="BPD_transp_2"/>
    <property type="match status" value="1"/>
</dbReference>
<name>A0A1M5PL39_9EURY</name>
<organism evidence="10 11">
    <name type="scientific">Halobaculum gomorrense</name>
    <dbReference type="NCBI Taxonomy" id="43928"/>
    <lineage>
        <taxon>Archaea</taxon>
        <taxon>Methanobacteriati</taxon>
        <taxon>Methanobacteriota</taxon>
        <taxon>Stenosarchaea group</taxon>
        <taxon>Halobacteria</taxon>
        <taxon>Halobacteriales</taxon>
        <taxon>Haloferacaceae</taxon>
        <taxon>Halobaculum</taxon>
    </lineage>
</organism>
<evidence type="ECO:0000256" key="5">
    <source>
        <dbReference type="ARBA" id="ARBA00022970"/>
    </source>
</evidence>
<evidence type="ECO:0000256" key="2">
    <source>
        <dbReference type="ARBA" id="ARBA00022448"/>
    </source>
</evidence>
<gene>
    <name evidence="10" type="ORF">SAMN05443636_1650</name>
</gene>
<keyword evidence="7 9" id="KW-0472">Membrane</keyword>
<feature type="transmembrane region" description="Helical" evidence="9">
    <location>
        <begin position="142"/>
        <end position="165"/>
    </location>
</feature>
<evidence type="ECO:0000256" key="8">
    <source>
        <dbReference type="ARBA" id="ARBA00037998"/>
    </source>
</evidence>
<keyword evidence="3" id="KW-1003">Cell membrane</keyword>
<evidence type="ECO:0000313" key="11">
    <source>
        <dbReference type="Proteomes" id="UP000184357"/>
    </source>
</evidence>
<dbReference type="Proteomes" id="UP000184357">
    <property type="component" value="Unassembled WGS sequence"/>
</dbReference>
<dbReference type="InterPro" id="IPR052157">
    <property type="entry name" value="BCAA_transport_permease"/>
</dbReference>
<feature type="transmembrane region" description="Helical" evidence="9">
    <location>
        <begin position="78"/>
        <end position="98"/>
    </location>
</feature>
<keyword evidence="4 9" id="KW-0812">Transmembrane</keyword>
<evidence type="ECO:0000313" key="10">
    <source>
        <dbReference type="EMBL" id="SHH02488.1"/>
    </source>
</evidence>
<dbReference type="GO" id="GO:0022857">
    <property type="term" value="F:transmembrane transporter activity"/>
    <property type="evidence" value="ECO:0007669"/>
    <property type="project" value="InterPro"/>
</dbReference>
<dbReference type="PANTHER" id="PTHR11795">
    <property type="entry name" value="BRANCHED-CHAIN AMINO ACID TRANSPORT SYSTEM PERMEASE PROTEIN LIVH"/>
    <property type="match status" value="1"/>
</dbReference>
<dbReference type="InterPro" id="IPR001851">
    <property type="entry name" value="ABC_transp_permease"/>
</dbReference>
<dbReference type="AlphaFoldDB" id="A0A1M5PL39"/>
<dbReference type="GO" id="GO:0005886">
    <property type="term" value="C:plasma membrane"/>
    <property type="evidence" value="ECO:0007669"/>
    <property type="project" value="UniProtKB-SubCell"/>
</dbReference>
<feature type="transmembrane region" description="Helical" evidence="9">
    <location>
        <begin position="198"/>
        <end position="215"/>
    </location>
</feature>
<evidence type="ECO:0000256" key="6">
    <source>
        <dbReference type="ARBA" id="ARBA00022989"/>
    </source>
</evidence>
<feature type="transmembrane region" description="Helical" evidence="9">
    <location>
        <begin position="285"/>
        <end position="307"/>
    </location>
</feature>
<dbReference type="RefSeq" id="WP_079991553.1">
    <property type="nucleotide sequence ID" value="NZ_FQWV01000003.1"/>
</dbReference>
<feature type="transmembrane region" description="Helical" evidence="9">
    <location>
        <begin position="319"/>
        <end position="340"/>
    </location>
</feature>
<sequence>MSAAVSALSAVPVLSVLSALPALPLQFADALFEFLAPSTLGEVIVRGLAEASLYVMIAAGLTLVFGLMGVLNFAHGSLTMLGAYLGGLVLVITVAQSTGGVGRLLAFGAAVVVAFGGLAALGGALEVGLVRPIYDRPPLYQILLTFGVTLVLDELARIVVLFYGLQPTTVWQDVLGTKPAFLADSIGVAGVSASGLELFHVLFGVATVVGVHLFLTRTRYGLFVRAGSEDSEMLSALGVDVNRVFTVVFALGTGIAGAAGVLLAWDPAWGASVPLGAETLLPAFVVVIVGGLGTFRGTVVAALIVGLVDSTMTWWFQNVVSFTGLPEMVVFLVLVITLIVKPQGLYGVSEVGGH</sequence>
<keyword evidence="2" id="KW-0813">Transport</keyword>
<protein>
    <submittedName>
        <fullName evidence="10">Amino acid/amide ABC transporter membrane protein 1, HAAT family</fullName>
    </submittedName>
</protein>
<accession>A0A1M5PL39</accession>
<evidence type="ECO:0000256" key="3">
    <source>
        <dbReference type="ARBA" id="ARBA00022475"/>
    </source>
</evidence>
<dbReference type="GO" id="GO:0006865">
    <property type="term" value="P:amino acid transport"/>
    <property type="evidence" value="ECO:0007669"/>
    <property type="project" value="UniProtKB-KW"/>
</dbReference>
<dbReference type="EMBL" id="FQWV01000003">
    <property type="protein sequence ID" value="SHH02488.1"/>
    <property type="molecule type" value="Genomic_DNA"/>
</dbReference>
<feature type="transmembrane region" description="Helical" evidence="9">
    <location>
        <begin position="244"/>
        <end position="265"/>
    </location>
</feature>
<evidence type="ECO:0000256" key="7">
    <source>
        <dbReference type="ARBA" id="ARBA00023136"/>
    </source>
</evidence>
<feature type="transmembrane region" description="Helical" evidence="9">
    <location>
        <begin position="43"/>
        <end position="71"/>
    </location>
</feature>
<keyword evidence="6 9" id="KW-1133">Transmembrane helix</keyword>
<evidence type="ECO:0000256" key="9">
    <source>
        <dbReference type="SAM" id="Phobius"/>
    </source>
</evidence>
<evidence type="ECO:0000256" key="1">
    <source>
        <dbReference type="ARBA" id="ARBA00004651"/>
    </source>
</evidence>
<keyword evidence="5" id="KW-0029">Amino-acid transport</keyword>
<dbReference type="CDD" id="cd06582">
    <property type="entry name" value="TM_PBP1_LivH_like"/>
    <property type="match status" value="1"/>
</dbReference>
<dbReference type="STRING" id="43928.SAMN05443636_1650"/>